<feature type="compositionally biased region" description="Basic and acidic residues" evidence="1">
    <location>
        <begin position="860"/>
        <end position="876"/>
    </location>
</feature>
<feature type="compositionally biased region" description="Polar residues" evidence="1">
    <location>
        <begin position="720"/>
        <end position="747"/>
    </location>
</feature>
<feature type="region of interest" description="Disordered" evidence="1">
    <location>
        <begin position="480"/>
        <end position="539"/>
    </location>
</feature>
<dbReference type="OrthoDB" id="4070583at2759"/>
<feature type="region of interest" description="Disordered" evidence="1">
    <location>
        <begin position="432"/>
        <end position="457"/>
    </location>
</feature>
<dbReference type="HOGENOM" id="CLU_288576_0_0_1"/>
<organism evidence="2 3">
    <name type="scientific">Schizosaccharomyces cryophilus (strain OY26 / ATCC MYA-4695 / CBS 11777 / NBRC 106824 / NRRL Y48691)</name>
    <name type="common">Fission yeast</name>
    <dbReference type="NCBI Taxonomy" id="653667"/>
    <lineage>
        <taxon>Eukaryota</taxon>
        <taxon>Fungi</taxon>
        <taxon>Dikarya</taxon>
        <taxon>Ascomycota</taxon>
        <taxon>Taphrinomycotina</taxon>
        <taxon>Schizosaccharomycetes</taxon>
        <taxon>Schizosaccharomycetales</taxon>
        <taxon>Schizosaccharomycetaceae</taxon>
        <taxon>Schizosaccharomyces</taxon>
    </lineage>
</organism>
<feature type="region of interest" description="Disordered" evidence="1">
    <location>
        <begin position="354"/>
        <end position="386"/>
    </location>
</feature>
<dbReference type="Pfam" id="PF12757">
    <property type="entry name" value="Eisosome1"/>
    <property type="match status" value="1"/>
</dbReference>
<evidence type="ECO:0000313" key="3">
    <source>
        <dbReference type="Proteomes" id="UP000015464"/>
    </source>
</evidence>
<dbReference type="OMA" id="ETHYEPG"/>
<feature type="region of interest" description="Disordered" evidence="1">
    <location>
        <begin position="1"/>
        <end position="128"/>
    </location>
</feature>
<feature type="compositionally biased region" description="Basic and acidic residues" evidence="1">
    <location>
        <begin position="907"/>
        <end position="923"/>
    </location>
</feature>
<feature type="compositionally biased region" description="Basic and acidic residues" evidence="1">
    <location>
        <begin position="625"/>
        <end position="690"/>
    </location>
</feature>
<feature type="compositionally biased region" description="Polar residues" evidence="1">
    <location>
        <begin position="58"/>
        <end position="85"/>
    </location>
</feature>
<keyword evidence="3" id="KW-1185">Reference proteome</keyword>
<accession>S9VP89</accession>
<feature type="compositionally biased region" description="Polar residues" evidence="1">
    <location>
        <begin position="404"/>
        <end position="414"/>
    </location>
</feature>
<proteinExistence type="predicted"/>
<dbReference type="STRING" id="653667.S9VP89"/>
<dbReference type="InterPro" id="IPR024527">
    <property type="entry name" value="Eisosome1"/>
</dbReference>
<evidence type="ECO:0000313" key="2">
    <source>
        <dbReference type="EMBL" id="EPY49803.1"/>
    </source>
</evidence>
<feature type="compositionally biased region" description="Polar residues" evidence="1">
    <location>
        <begin position="811"/>
        <end position="825"/>
    </location>
</feature>
<protein>
    <submittedName>
        <fullName evidence="2">Fungal protein</fullName>
    </submittedName>
</protein>
<reference evidence="2 3" key="1">
    <citation type="journal article" date="2011" name="Science">
        <title>Comparative functional genomics of the fission yeasts.</title>
        <authorList>
            <person name="Rhind N."/>
            <person name="Chen Z."/>
            <person name="Yassour M."/>
            <person name="Thompson D.A."/>
            <person name="Haas B.J."/>
            <person name="Habib N."/>
            <person name="Wapinski I."/>
            <person name="Roy S."/>
            <person name="Lin M.F."/>
            <person name="Heiman D.I."/>
            <person name="Young S.K."/>
            <person name="Furuya K."/>
            <person name="Guo Y."/>
            <person name="Pidoux A."/>
            <person name="Chen H.M."/>
            <person name="Robbertse B."/>
            <person name="Goldberg J.M."/>
            <person name="Aoki K."/>
            <person name="Bayne E.H."/>
            <person name="Berlin A.M."/>
            <person name="Desjardins C.A."/>
            <person name="Dobbs E."/>
            <person name="Dukaj L."/>
            <person name="Fan L."/>
            <person name="FitzGerald M.G."/>
            <person name="French C."/>
            <person name="Gujja S."/>
            <person name="Hansen K."/>
            <person name="Keifenheim D."/>
            <person name="Levin J.Z."/>
            <person name="Mosher R.A."/>
            <person name="Mueller C.A."/>
            <person name="Pfiffner J."/>
            <person name="Priest M."/>
            <person name="Russ C."/>
            <person name="Smialowska A."/>
            <person name="Swoboda P."/>
            <person name="Sykes S.M."/>
            <person name="Vaughn M."/>
            <person name="Vengrova S."/>
            <person name="Yoder R."/>
            <person name="Zeng Q."/>
            <person name="Allshire R."/>
            <person name="Baulcombe D."/>
            <person name="Birren B.W."/>
            <person name="Brown W."/>
            <person name="Ekwall K."/>
            <person name="Kellis M."/>
            <person name="Leatherwood J."/>
            <person name="Levin H."/>
            <person name="Margalit H."/>
            <person name="Martienssen R."/>
            <person name="Nieduszynski C.A."/>
            <person name="Spatafora J.W."/>
            <person name="Friedman N."/>
            <person name="Dalgaard J.Z."/>
            <person name="Baumann P."/>
            <person name="Niki H."/>
            <person name="Regev A."/>
            <person name="Nusbaum C."/>
        </authorList>
    </citation>
    <scope>NUCLEOTIDE SEQUENCE [LARGE SCALE GENOMIC DNA]</scope>
    <source>
        <strain evidence="3">OY26 / ATCC MYA-4695 / CBS 11777 / NBRC 106824 / NRRL Y48691</strain>
    </source>
</reference>
<feature type="compositionally biased region" description="Polar residues" evidence="1">
    <location>
        <begin position="280"/>
        <end position="289"/>
    </location>
</feature>
<feature type="region of interest" description="Disordered" evidence="1">
    <location>
        <begin position="1000"/>
        <end position="1050"/>
    </location>
</feature>
<feature type="region of interest" description="Disordered" evidence="1">
    <location>
        <begin position="164"/>
        <end position="223"/>
    </location>
</feature>
<feature type="region of interest" description="Disordered" evidence="1">
    <location>
        <begin position="270"/>
        <end position="295"/>
    </location>
</feature>
<feature type="region of interest" description="Disordered" evidence="1">
    <location>
        <begin position="399"/>
        <end position="418"/>
    </location>
</feature>
<name>S9VP89_SCHCR</name>
<feature type="compositionally biased region" description="Polar residues" evidence="1">
    <location>
        <begin position="508"/>
        <end position="529"/>
    </location>
</feature>
<dbReference type="EMBL" id="KE546994">
    <property type="protein sequence ID" value="EPY49803.1"/>
    <property type="molecule type" value="Genomic_DNA"/>
</dbReference>
<feature type="compositionally biased region" description="Low complexity" evidence="1">
    <location>
        <begin position="1"/>
        <end position="13"/>
    </location>
</feature>
<feature type="region of interest" description="Disordered" evidence="1">
    <location>
        <begin position="624"/>
        <end position="825"/>
    </location>
</feature>
<dbReference type="RefSeq" id="XP_013025144.1">
    <property type="nucleotide sequence ID" value="XM_013169690.1"/>
</dbReference>
<dbReference type="AlphaFoldDB" id="S9VP89"/>
<feature type="region of interest" description="Disordered" evidence="1">
    <location>
        <begin position="857"/>
        <end position="889"/>
    </location>
</feature>
<feature type="compositionally biased region" description="Polar residues" evidence="1">
    <location>
        <begin position="432"/>
        <end position="441"/>
    </location>
</feature>
<dbReference type="GeneID" id="25037594"/>
<feature type="compositionally biased region" description="Polar residues" evidence="1">
    <location>
        <begin position="23"/>
        <end position="34"/>
    </location>
</feature>
<feature type="region of interest" description="Disordered" evidence="1">
    <location>
        <begin position="907"/>
        <end position="951"/>
    </location>
</feature>
<dbReference type="Proteomes" id="UP000015464">
    <property type="component" value="Unassembled WGS sequence"/>
</dbReference>
<sequence>MTSLNNTSPTTPSGDELTGLHSVDQQTTSTTGNKSLKGHYGPHPHQDHPSAYVAAKSGYTSRNLTPNYRDNQPSRTANDYSTASDGTAAGTRHQARSTSAVESPESGPGSMDASGSFDYQPHPHAGKAAQSAHVFKYINLSEGEPNANATDYEEHRKPLQFLSGPVFTGSAQQPPPTDLNPQPSNEHDEEASRKIRLASQMAKHSATFAHQTPEPQPATESELPHRMAASQLVHNISLQGSSSLKPKESSYEVSPPVNLNSLAAASYAASHSRPYDESSAPPTVEQQKSSYDDGRVRNMHMFSASGNNALRDRTQQDMVAHGNRDDAFANFSKSNILNNAPGYQGSRASASINTKNVSNERHSKPIYFSPGSGAVTSPYQQKPKEPSYDFSAASAALRRHRTTDVNTSRDQTFESQEDSRARAFIRQMRFPSSSPIATSGPGNDPGYPNISGTEREQIQSEAIQRVRDMNLDLSKIQNRTDSQIRAYRPRSSADYKSVGQSVHPPHTGASSSYTPHSQRRFSQTGQFPNNEGEIPENGSDGINPVGMQAAAQRSNRNSMAAVPRRTGVASNDVDVEALQRRISRAYIDHEREEAYAIDLGAGRLISPEELESIARRNVDPMVSELAERATQENQRKQEANEAKNAKKLAKEEKRQKKRDEKARKAEEKRLAKERAKFAKQMSKEAGKTDEAAPTVIADQEQGSTSSEVSFGEQEQEDQSFDPTTQEFLIQKTDIANATKQQEMSSTERGAEEEVQQPTRAELSGATERDLNANVPDQYLHDEANELDGIGRPPVSTVESNESDLQRRNEAAYTTSPNGQFTDSNQFPVVQETVIMYDGQEQAVSPNLDEVTEAPMFDDAGEYKRDVSQKDDLDESAKVLNKNSPKSPVAWLKKKLKNHKDKAAVKRMLEEDSSKRLSENEKVHVSALQRDVSPIGDGMTPAAENEQRPPVVETHYEPGSVMKKTEGEMPAVVDAQPHVNVSSVPQTNGGVEEALDEAAVSKTDEYPVENGNFEQKKENTGEEKEESSNQVVGHFPIPGKEPIGAAFHEDL</sequence>
<evidence type="ECO:0000256" key="1">
    <source>
        <dbReference type="SAM" id="MobiDB-lite"/>
    </source>
</evidence>
<gene>
    <name evidence="2" type="ORF">SPOG_03277</name>
</gene>